<dbReference type="GO" id="GO:0015031">
    <property type="term" value="P:protein transport"/>
    <property type="evidence" value="ECO:0007669"/>
    <property type="project" value="UniProtKB-KW"/>
</dbReference>
<dbReference type="GO" id="GO:0035673">
    <property type="term" value="F:oligopeptide transmembrane transporter activity"/>
    <property type="evidence" value="ECO:0007669"/>
    <property type="project" value="InterPro"/>
</dbReference>
<dbReference type="RefSeq" id="XP_033649047.1">
    <property type="nucleotide sequence ID" value="XM_033802858.1"/>
</dbReference>
<dbReference type="AlphaFoldDB" id="A0A6A6J6B4"/>
<reference evidence="10" key="1">
    <citation type="journal article" date="2020" name="Stud. Mycol.">
        <title>101 Dothideomycetes genomes: a test case for predicting lifestyles and emergence of pathogens.</title>
        <authorList>
            <person name="Haridas S."/>
            <person name="Albert R."/>
            <person name="Binder M."/>
            <person name="Bloem J."/>
            <person name="Labutti K."/>
            <person name="Salamov A."/>
            <person name="Andreopoulos B."/>
            <person name="Baker S."/>
            <person name="Barry K."/>
            <person name="Bills G."/>
            <person name="Bluhm B."/>
            <person name="Cannon C."/>
            <person name="Castanera R."/>
            <person name="Culley D."/>
            <person name="Daum C."/>
            <person name="Ezra D."/>
            <person name="Gonzalez J."/>
            <person name="Henrissat B."/>
            <person name="Kuo A."/>
            <person name="Liang C."/>
            <person name="Lipzen A."/>
            <person name="Lutzoni F."/>
            <person name="Magnuson J."/>
            <person name="Mondo S."/>
            <person name="Nolan M."/>
            <person name="Ohm R."/>
            <person name="Pangilinan J."/>
            <person name="Park H.-J."/>
            <person name="Ramirez L."/>
            <person name="Alfaro M."/>
            <person name="Sun H."/>
            <person name="Tritt A."/>
            <person name="Yoshinaga Y."/>
            <person name="Zwiers L.-H."/>
            <person name="Turgeon B."/>
            <person name="Goodwin S."/>
            <person name="Spatafora J."/>
            <person name="Crous P."/>
            <person name="Grigoriev I."/>
        </authorList>
    </citation>
    <scope>NUCLEOTIDE SEQUENCE</scope>
    <source>
        <strain evidence="10">CBS 379.55</strain>
    </source>
</reference>
<dbReference type="GeneID" id="54556033"/>
<dbReference type="EMBL" id="ML986539">
    <property type="protein sequence ID" value="KAF2271508.1"/>
    <property type="molecule type" value="Genomic_DNA"/>
</dbReference>
<accession>A0A6A6J6B4</accession>
<dbReference type="Proteomes" id="UP000800097">
    <property type="component" value="Unassembled WGS sequence"/>
</dbReference>
<evidence type="ECO:0000256" key="6">
    <source>
        <dbReference type="ARBA" id="ARBA00022927"/>
    </source>
</evidence>
<comment type="similarity">
    <text evidence="2">Belongs to the oligopeptide OPT transporter family.</text>
</comment>
<keyword evidence="3" id="KW-0813">Transport</keyword>
<keyword evidence="4 9" id="KW-0812">Transmembrane</keyword>
<evidence type="ECO:0000256" key="9">
    <source>
        <dbReference type="SAM" id="Phobius"/>
    </source>
</evidence>
<name>A0A6A6J6B4_WESOR</name>
<dbReference type="Pfam" id="PF03169">
    <property type="entry name" value="OPT"/>
    <property type="match status" value="1"/>
</dbReference>
<evidence type="ECO:0000256" key="5">
    <source>
        <dbReference type="ARBA" id="ARBA00022856"/>
    </source>
</evidence>
<evidence type="ECO:0000256" key="4">
    <source>
        <dbReference type="ARBA" id="ARBA00022692"/>
    </source>
</evidence>
<keyword evidence="6" id="KW-0653">Protein transport</keyword>
<proteinExistence type="inferred from homology"/>
<evidence type="ECO:0008006" key="12">
    <source>
        <dbReference type="Google" id="ProtNLM"/>
    </source>
</evidence>
<evidence type="ECO:0000256" key="2">
    <source>
        <dbReference type="ARBA" id="ARBA00008807"/>
    </source>
</evidence>
<dbReference type="InterPro" id="IPR004648">
    <property type="entry name" value="Oligpept_transpt"/>
</dbReference>
<keyword evidence="5" id="KW-0571">Peptide transport</keyword>
<evidence type="ECO:0000313" key="10">
    <source>
        <dbReference type="EMBL" id="KAF2271508.1"/>
    </source>
</evidence>
<dbReference type="GO" id="GO:0016020">
    <property type="term" value="C:membrane"/>
    <property type="evidence" value="ECO:0007669"/>
    <property type="project" value="UniProtKB-SubCell"/>
</dbReference>
<feature type="transmembrane region" description="Helical" evidence="9">
    <location>
        <begin position="81"/>
        <end position="101"/>
    </location>
</feature>
<sequence length="187" mass="20678">MSLSPGMDEAKGADERLTALPPMEPVDFDRPAPSSFSASSINLKGEWELDTQALIRGAEDIVTKVLYADDDALLNPCTFRMWFIGIGLGIFGALMETIYFFRPVTLDVSNIFLALCAYMIGIFMENAIPRMGAIGRWLNPHSFNAKEQAAIVVVASSASQVALAIGIYRARRCHIRREQYANNDKNI</sequence>
<gene>
    <name evidence="10" type="ORF">EI97DRAFT_504915</name>
</gene>
<keyword evidence="7 9" id="KW-1133">Transmembrane helix</keyword>
<organism evidence="10 11">
    <name type="scientific">Westerdykella ornata</name>
    <dbReference type="NCBI Taxonomy" id="318751"/>
    <lineage>
        <taxon>Eukaryota</taxon>
        <taxon>Fungi</taxon>
        <taxon>Dikarya</taxon>
        <taxon>Ascomycota</taxon>
        <taxon>Pezizomycotina</taxon>
        <taxon>Dothideomycetes</taxon>
        <taxon>Pleosporomycetidae</taxon>
        <taxon>Pleosporales</taxon>
        <taxon>Sporormiaceae</taxon>
        <taxon>Westerdykella</taxon>
    </lineage>
</organism>
<dbReference type="InterPro" id="IPR004813">
    <property type="entry name" value="OPT"/>
</dbReference>
<evidence type="ECO:0000256" key="3">
    <source>
        <dbReference type="ARBA" id="ARBA00022448"/>
    </source>
</evidence>
<keyword evidence="8 9" id="KW-0472">Membrane</keyword>
<evidence type="ECO:0000256" key="8">
    <source>
        <dbReference type="ARBA" id="ARBA00023136"/>
    </source>
</evidence>
<feature type="transmembrane region" description="Helical" evidence="9">
    <location>
        <begin position="108"/>
        <end position="128"/>
    </location>
</feature>
<keyword evidence="11" id="KW-1185">Reference proteome</keyword>
<comment type="subcellular location">
    <subcellularLocation>
        <location evidence="1">Membrane</location>
        <topology evidence="1">Multi-pass membrane protein</topology>
    </subcellularLocation>
</comment>
<evidence type="ECO:0000256" key="1">
    <source>
        <dbReference type="ARBA" id="ARBA00004141"/>
    </source>
</evidence>
<dbReference type="OrthoDB" id="9986677at2759"/>
<evidence type="ECO:0000256" key="7">
    <source>
        <dbReference type="ARBA" id="ARBA00022989"/>
    </source>
</evidence>
<feature type="transmembrane region" description="Helical" evidence="9">
    <location>
        <begin position="148"/>
        <end position="168"/>
    </location>
</feature>
<dbReference type="PANTHER" id="PTHR22601">
    <property type="entry name" value="ISP4 LIKE PROTEIN"/>
    <property type="match status" value="1"/>
</dbReference>
<evidence type="ECO:0000313" key="11">
    <source>
        <dbReference type="Proteomes" id="UP000800097"/>
    </source>
</evidence>
<protein>
    <recommendedName>
        <fullName evidence="12">OPT-domain-containing protein</fullName>
    </recommendedName>
</protein>